<accession>A0A1I7ME90</accession>
<evidence type="ECO:0000256" key="2">
    <source>
        <dbReference type="ARBA" id="ARBA00008814"/>
    </source>
</evidence>
<evidence type="ECO:0000313" key="8">
    <source>
        <dbReference type="Proteomes" id="UP000198881"/>
    </source>
</evidence>
<comment type="similarity">
    <text evidence="2">Belongs to the bacterial solute-binding protein 8 family.</text>
</comment>
<evidence type="ECO:0000256" key="5">
    <source>
        <dbReference type="SAM" id="MobiDB-lite"/>
    </source>
</evidence>
<dbReference type="GO" id="GO:0030288">
    <property type="term" value="C:outer membrane-bounded periplasmic space"/>
    <property type="evidence" value="ECO:0007669"/>
    <property type="project" value="TreeGrafter"/>
</dbReference>
<keyword evidence="8" id="KW-1185">Reference proteome</keyword>
<dbReference type="AlphaFoldDB" id="A0A1I7ME90"/>
<dbReference type="Proteomes" id="UP000198881">
    <property type="component" value="Unassembled WGS sequence"/>
</dbReference>
<evidence type="ECO:0000256" key="3">
    <source>
        <dbReference type="ARBA" id="ARBA00022448"/>
    </source>
</evidence>
<dbReference type="Gene3D" id="3.40.50.1980">
    <property type="entry name" value="Nitrogenase molybdenum iron protein domain"/>
    <property type="match status" value="2"/>
</dbReference>
<organism evidence="7 8">
    <name type="scientific">Micrococcus terreus</name>
    <dbReference type="NCBI Taxonomy" id="574650"/>
    <lineage>
        <taxon>Bacteria</taxon>
        <taxon>Bacillati</taxon>
        <taxon>Actinomycetota</taxon>
        <taxon>Actinomycetes</taxon>
        <taxon>Micrococcales</taxon>
        <taxon>Micrococcaceae</taxon>
        <taxon>Micrococcus</taxon>
    </lineage>
</organism>
<dbReference type="InterPro" id="IPR002491">
    <property type="entry name" value="ABC_transptr_periplasmic_BD"/>
</dbReference>
<feature type="compositionally biased region" description="Low complexity" evidence="5">
    <location>
        <begin position="65"/>
        <end position="85"/>
    </location>
</feature>
<evidence type="ECO:0000259" key="6">
    <source>
        <dbReference type="PROSITE" id="PS50983"/>
    </source>
</evidence>
<proteinExistence type="inferred from homology"/>
<evidence type="ECO:0000256" key="4">
    <source>
        <dbReference type="ARBA" id="ARBA00022729"/>
    </source>
</evidence>
<dbReference type="PANTHER" id="PTHR30532:SF28">
    <property type="entry name" value="PETROBACTIN-BINDING PROTEIN YCLQ"/>
    <property type="match status" value="1"/>
</dbReference>
<evidence type="ECO:0000256" key="1">
    <source>
        <dbReference type="ARBA" id="ARBA00004196"/>
    </source>
</evidence>
<evidence type="ECO:0000313" key="7">
    <source>
        <dbReference type="EMBL" id="SFV20229.1"/>
    </source>
</evidence>
<sequence>MSGEHTERLLPDSTGDPVSFTRTSAPVGRFARWRMMLMAFLGLTALVTLSACGGATSNGSGGATTPGDTPSSTSSGSSNTGGPVTATDNGDGTITVQHSQGTTEVPANPEKVFVFDLGVMDTMNAIGVQPAGVPEAQYSESLQGIAEGAEKIGAMKEPDFETIATAGPDLIITSGRTAEAYGELSKIAPTVNLAVDMTDPLESFEANAKVIGTIFGKTEAVEGKLRGIEGKIEDAKATLKEAGKGSGLIVLTSAGEVTAYGAGSRFGLIHDLLGVPTAADVKAEGAHGESISFEYIAETNPDLLFVIDRDAATGEGGQAADAVLDNDLVNGTNAARNGDIIQLDPTNWYVVGYGLNSLPQMINQVVNGVVTESTTGGTDATSDS</sequence>
<keyword evidence="3" id="KW-0813">Transport</keyword>
<gene>
    <name evidence="7" type="ORF">SAMN04487966_101246</name>
</gene>
<dbReference type="PANTHER" id="PTHR30532">
    <property type="entry name" value="IRON III DICITRATE-BINDING PERIPLASMIC PROTEIN"/>
    <property type="match status" value="1"/>
</dbReference>
<dbReference type="SUPFAM" id="SSF53807">
    <property type="entry name" value="Helical backbone' metal receptor"/>
    <property type="match status" value="1"/>
</dbReference>
<reference evidence="7 8" key="1">
    <citation type="submission" date="2016-10" db="EMBL/GenBank/DDBJ databases">
        <authorList>
            <person name="de Groot N.N."/>
        </authorList>
    </citation>
    <scope>NUCLEOTIDE SEQUENCE [LARGE SCALE GENOMIC DNA]</scope>
    <source>
        <strain evidence="7 8">CGMCC 1.7054</strain>
    </source>
</reference>
<keyword evidence="4" id="KW-0732">Signal</keyword>
<dbReference type="GO" id="GO:1901678">
    <property type="term" value="P:iron coordination entity transport"/>
    <property type="evidence" value="ECO:0007669"/>
    <property type="project" value="UniProtKB-ARBA"/>
</dbReference>
<dbReference type="InterPro" id="IPR051313">
    <property type="entry name" value="Bact_iron-sidero_bind"/>
</dbReference>
<dbReference type="STRING" id="574650.SAMN04487966_101246"/>
<dbReference type="PROSITE" id="PS50983">
    <property type="entry name" value="FE_B12_PBP"/>
    <property type="match status" value="1"/>
</dbReference>
<feature type="region of interest" description="Disordered" evidence="5">
    <location>
        <begin position="1"/>
        <end position="23"/>
    </location>
</feature>
<feature type="compositionally biased region" description="Basic and acidic residues" evidence="5">
    <location>
        <begin position="1"/>
        <end position="10"/>
    </location>
</feature>
<feature type="region of interest" description="Disordered" evidence="5">
    <location>
        <begin position="57"/>
        <end position="107"/>
    </location>
</feature>
<dbReference type="CDD" id="cd01140">
    <property type="entry name" value="FatB"/>
    <property type="match status" value="1"/>
</dbReference>
<feature type="compositionally biased region" description="Polar residues" evidence="5">
    <location>
        <begin position="86"/>
        <end position="105"/>
    </location>
</feature>
<dbReference type="EMBL" id="FPCG01000001">
    <property type="protein sequence ID" value="SFV20229.1"/>
    <property type="molecule type" value="Genomic_DNA"/>
</dbReference>
<dbReference type="InterPro" id="IPR033870">
    <property type="entry name" value="FatB"/>
</dbReference>
<comment type="subcellular location">
    <subcellularLocation>
        <location evidence="1">Cell envelope</location>
    </subcellularLocation>
</comment>
<feature type="domain" description="Fe/B12 periplasmic-binding" evidence="6">
    <location>
        <begin position="111"/>
        <end position="373"/>
    </location>
</feature>
<protein>
    <submittedName>
        <fullName evidence="7">Iron complex transport system substrate-binding protein</fullName>
    </submittedName>
</protein>
<name>A0A1I7ME90_9MICC</name>
<dbReference type="Pfam" id="PF01497">
    <property type="entry name" value="Peripla_BP_2"/>
    <property type="match status" value="1"/>
</dbReference>